<dbReference type="EMBL" id="GL877057">
    <property type="protein sequence ID" value="KLU93013.1"/>
    <property type="molecule type" value="Genomic_DNA"/>
</dbReference>
<proteinExistence type="predicted"/>
<evidence type="ECO:0000313" key="2">
    <source>
        <dbReference type="EnsemblFungi" id="MAPG_11952T0"/>
    </source>
</evidence>
<dbReference type="STRING" id="644358.A0A0C4EGJ8"/>
<keyword evidence="3" id="KW-1185">Reference proteome</keyword>
<dbReference type="EnsemblFungi" id="MAPG_11952T0">
    <property type="protein sequence ID" value="MAPG_11952T0"/>
    <property type="gene ID" value="MAPG_11952"/>
</dbReference>
<evidence type="ECO:0000313" key="1">
    <source>
        <dbReference type="EMBL" id="KLU93013.1"/>
    </source>
</evidence>
<name>A0A0C4EGJ8_MAGP6</name>
<reference evidence="2" key="5">
    <citation type="submission" date="2015-06" db="UniProtKB">
        <authorList>
            <consortium name="EnsemblFungi"/>
        </authorList>
    </citation>
    <scope>IDENTIFICATION</scope>
    <source>
        <strain evidence="2">ATCC 64411</strain>
    </source>
</reference>
<gene>
    <name evidence="1" type="ORF">MAPG_11952</name>
</gene>
<reference evidence="3" key="1">
    <citation type="submission" date="2010-05" db="EMBL/GenBank/DDBJ databases">
        <title>The genome sequence of Magnaporthe poae strain ATCC 64411.</title>
        <authorList>
            <person name="Ma L.-J."/>
            <person name="Dead R."/>
            <person name="Young S."/>
            <person name="Zeng Q."/>
            <person name="Koehrsen M."/>
            <person name="Alvarado L."/>
            <person name="Berlin A."/>
            <person name="Chapman S.B."/>
            <person name="Chen Z."/>
            <person name="Freedman E."/>
            <person name="Gellesch M."/>
            <person name="Goldberg J."/>
            <person name="Griggs A."/>
            <person name="Gujja S."/>
            <person name="Heilman E.R."/>
            <person name="Heiman D."/>
            <person name="Hepburn T."/>
            <person name="Howarth C."/>
            <person name="Jen D."/>
            <person name="Larson L."/>
            <person name="Mehta T."/>
            <person name="Neiman D."/>
            <person name="Pearson M."/>
            <person name="Roberts A."/>
            <person name="Saif S."/>
            <person name="Shea T."/>
            <person name="Shenoy N."/>
            <person name="Sisk P."/>
            <person name="Stolte C."/>
            <person name="Sykes S."/>
            <person name="Walk T."/>
            <person name="White J."/>
            <person name="Yandava C."/>
            <person name="Haas B."/>
            <person name="Nusbaum C."/>
            <person name="Birren B."/>
        </authorList>
    </citation>
    <scope>NUCLEOTIDE SEQUENCE [LARGE SCALE GENOMIC DNA]</scope>
    <source>
        <strain evidence="3">ATCC 64411 / 73-15</strain>
    </source>
</reference>
<protein>
    <submittedName>
        <fullName evidence="1">NAD dependent epimerase/dehydratase</fullName>
    </submittedName>
</protein>
<dbReference type="eggNOG" id="KOG4288">
    <property type="taxonomic scope" value="Eukaryota"/>
</dbReference>
<reference evidence="1" key="2">
    <citation type="submission" date="2010-05" db="EMBL/GenBank/DDBJ databases">
        <title>The Genome Sequence of Magnaporthe poae strain ATCC 64411.</title>
        <authorList>
            <consortium name="The Broad Institute Genome Sequencing Platform"/>
            <consortium name="Broad Institute Genome Sequencing Center for Infectious Disease"/>
            <person name="Ma L.-J."/>
            <person name="Dead R."/>
            <person name="Young S."/>
            <person name="Zeng Q."/>
            <person name="Koehrsen M."/>
            <person name="Alvarado L."/>
            <person name="Berlin A."/>
            <person name="Chapman S.B."/>
            <person name="Chen Z."/>
            <person name="Freedman E."/>
            <person name="Gellesch M."/>
            <person name="Goldberg J."/>
            <person name="Griggs A."/>
            <person name="Gujja S."/>
            <person name="Heilman E.R."/>
            <person name="Heiman D."/>
            <person name="Hepburn T."/>
            <person name="Howarth C."/>
            <person name="Jen D."/>
            <person name="Larson L."/>
            <person name="Mehta T."/>
            <person name="Neiman D."/>
            <person name="Pearson M."/>
            <person name="Roberts A."/>
            <person name="Saif S."/>
            <person name="Shea T."/>
            <person name="Shenoy N."/>
            <person name="Sisk P."/>
            <person name="Stolte C."/>
            <person name="Sykes S."/>
            <person name="Walk T."/>
            <person name="White J."/>
            <person name="Yandava C."/>
            <person name="Haas B."/>
            <person name="Nusbaum C."/>
            <person name="Birren B."/>
        </authorList>
    </citation>
    <scope>NUCLEOTIDE SEQUENCE</scope>
    <source>
        <strain evidence="1">ATCC 64411</strain>
    </source>
</reference>
<organism evidence="2 3">
    <name type="scientific">Magnaporthiopsis poae (strain ATCC 64411 / 73-15)</name>
    <name type="common">Kentucky bluegrass fungus</name>
    <name type="synonym">Magnaporthe poae</name>
    <dbReference type="NCBI Taxonomy" id="644358"/>
    <lineage>
        <taxon>Eukaryota</taxon>
        <taxon>Fungi</taxon>
        <taxon>Dikarya</taxon>
        <taxon>Ascomycota</taxon>
        <taxon>Pezizomycotina</taxon>
        <taxon>Sordariomycetes</taxon>
        <taxon>Sordariomycetidae</taxon>
        <taxon>Magnaporthales</taxon>
        <taxon>Magnaporthaceae</taxon>
        <taxon>Magnaporthiopsis</taxon>
    </lineage>
</organism>
<sequence length="92" mass="9674">MRGVFFRAPFMYDSSRAFTIPMAAAAGLGSLFNRATGGVLGGFLGAGAVKPLKVEDVAAAVVEALSDDTVMGPVEVPKIEELANKGWRKEML</sequence>
<dbReference type="OrthoDB" id="199717at2759"/>
<evidence type="ECO:0000313" key="3">
    <source>
        <dbReference type="Proteomes" id="UP000011715"/>
    </source>
</evidence>
<dbReference type="VEuPathDB" id="FungiDB:MAPG_11952"/>
<reference evidence="1" key="3">
    <citation type="submission" date="2011-03" db="EMBL/GenBank/DDBJ databases">
        <title>Annotation of Magnaporthe poae ATCC 64411.</title>
        <authorList>
            <person name="Ma L.-J."/>
            <person name="Dead R."/>
            <person name="Young S.K."/>
            <person name="Zeng Q."/>
            <person name="Gargeya S."/>
            <person name="Fitzgerald M."/>
            <person name="Haas B."/>
            <person name="Abouelleil A."/>
            <person name="Alvarado L."/>
            <person name="Arachchi H.M."/>
            <person name="Berlin A."/>
            <person name="Brown A."/>
            <person name="Chapman S.B."/>
            <person name="Chen Z."/>
            <person name="Dunbar C."/>
            <person name="Freedman E."/>
            <person name="Gearin G."/>
            <person name="Gellesch M."/>
            <person name="Goldberg J."/>
            <person name="Griggs A."/>
            <person name="Gujja S."/>
            <person name="Heiman D."/>
            <person name="Howarth C."/>
            <person name="Larson L."/>
            <person name="Lui A."/>
            <person name="MacDonald P.J.P."/>
            <person name="Mehta T."/>
            <person name="Montmayeur A."/>
            <person name="Murphy C."/>
            <person name="Neiman D."/>
            <person name="Pearson M."/>
            <person name="Priest M."/>
            <person name="Roberts A."/>
            <person name="Saif S."/>
            <person name="Shea T."/>
            <person name="Shenoy N."/>
            <person name="Sisk P."/>
            <person name="Stolte C."/>
            <person name="Sykes S."/>
            <person name="Yandava C."/>
            <person name="Wortman J."/>
            <person name="Nusbaum C."/>
            <person name="Birren B."/>
        </authorList>
    </citation>
    <scope>NUCLEOTIDE SEQUENCE</scope>
    <source>
        <strain evidence="1">ATCC 64411</strain>
    </source>
</reference>
<accession>A0A0C4EGJ8</accession>
<dbReference type="Proteomes" id="UP000011715">
    <property type="component" value="Unassembled WGS sequence"/>
</dbReference>
<reference evidence="2" key="4">
    <citation type="journal article" date="2015" name="G3 (Bethesda)">
        <title>Genome sequences of three phytopathogenic species of the Magnaporthaceae family of fungi.</title>
        <authorList>
            <person name="Okagaki L.H."/>
            <person name="Nunes C.C."/>
            <person name="Sailsbery J."/>
            <person name="Clay B."/>
            <person name="Brown D."/>
            <person name="John T."/>
            <person name="Oh Y."/>
            <person name="Young N."/>
            <person name="Fitzgerald M."/>
            <person name="Haas B.J."/>
            <person name="Zeng Q."/>
            <person name="Young S."/>
            <person name="Adiconis X."/>
            <person name="Fan L."/>
            <person name="Levin J.Z."/>
            <person name="Mitchell T.K."/>
            <person name="Okubara P.A."/>
            <person name="Farman M.L."/>
            <person name="Kohn L.M."/>
            <person name="Birren B."/>
            <person name="Ma L.-J."/>
            <person name="Dean R.A."/>
        </authorList>
    </citation>
    <scope>NUCLEOTIDE SEQUENCE</scope>
    <source>
        <strain evidence="2">ATCC 64411 / 73-15</strain>
    </source>
</reference>
<dbReference type="AlphaFoldDB" id="A0A0C4EGJ8"/>
<dbReference type="EMBL" id="ADBL01002990">
    <property type="status" value="NOT_ANNOTATED_CDS"/>
    <property type="molecule type" value="Genomic_DNA"/>
</dbReference>